<proteinExistence type="predicted"/>
<evidence type="ECO:0000259" key="1">
    <source>
        <dbReference type="SMART" id="SM00422"/>
    </source>
</evidence>
<name>A0A0G1BMG9_9BACT</name>
<sequence>MKKKETSTVFVEKDENRLNDFKEYCSSPEYEVFWENMRAKKFTVSDTEVNYRMIHHWATNNLLPGGVIEGGGWRKFTLVELVWIKAIVRMREAGLSLDKIKLAKESLLKLDKKSGSYLLFEFYIAKALSTPDDPYIIIISNGEVHLASPSEVQFLEIFKSHYDVTLISLAAILEDLGHKVVGMHFLHSLSAEEQETLSELRSEENKKVSVRLNKGKIFEIESTKVFQNPQSYLDVQKEIKNNRMYGKVVFQAEDGETKSLEVTKKKRFK</sequence>
<dbReference type="GO" id="GO:0006355">
    <property type="term" value="P:regulation of DNA-templated transcription"/>
    <property type="evidence" value="ECO:0007669"/>
    <property type="project" value="InterPro"/>
</dbReference>
<dbReference type="AlphaFoldDB" id="A0A0G1BMG9"/>
<dbReference type="InterPro" id="IPR009061">
    <property type="entry name" value="DNA-bd_dom_put_sf"/>
</dbReference>
<feature type="domain" description="HTH merR-type" evidence="1">
    <location>
        <begin position="42"/>
        <end position="107"/>
    </location>
</feature>
<reference evidence="2 3" key="1">
    <citation type="journal article" date="2015" name="Nature">
        <title>rRNA introns, odd ribosomes, and small enigmatic genomes across a large radiation of phyla.</title>
        <authorList>
            <person name="Brown C.T."/>
            <person name="Hug L.A."/>
            <person name="Thomas B.C."/>
            <person name="Sharon I."/>
            <person name="Castelle C.J."/>
            <person name="Singh A."/>
            <person name="Wilkins M.J."/>
            <person name="Williams K.H."/>
            <person name="Banfield J.F."/>
        </authorList>
    </citation>
    <scope>NUCLEOTIDE SEQUENCE [LARGE SCALE GENOMIC DNA]</scope>
</reference>
<dbReference type="SUPFAM" id="SSF46955">
    <property type="entry name" value="Putative DNA-binding domain"/>
    <property type="match status" value="1"/>
</dbReference>
<gene>
    <name evidence="2" type="ORF">UV12_C0007G0016</name>
</gene>
<comment type="caution">
    <text evidence="2">The sequence shown here is derived from an EMBL/GenBank/DDBJ whole genome shotgun (WGS) entry which is preliminary data.</text>
</comment>
<dbReference type="InterPro" id="IPR000551">
    <property type="entry name" value="MerR-type_HTH_dom"/>
</dbReference>
<protein>
    <recommendedName>
        <fullName evidence="1">HTH merR-type domain-containing protein</fullName>
    </recommendedName>
</protein>
<dbReference type="Proteomes" id="UP000034704">
    <property type="component" value="Unassembled WGS sequence"/>
</dbReference>
<evidence type="ECO:0000313" key="3">
    <source>
        <dbReference type="Proteomes" id="UP000034704"/>
    </source>
</evidence>
<accession>A0A0G1BMG9</accession>
<dbReference type="Gene3D" id="1.10.1660.10">
    <property type="match status" value="1"/>
</dbReference>
<dbReference type="Pfam" id="PF13411">
    <property type="entry name" value="MerR_1"/>
    <property type="match status" value="1"/>
</dbReference>
<dbReference type="GO" id="GO:0003677">
    <property type="term" value="F:DNA binding"/>
    <property type="evidence" value="ECO:0007669"/>
    <property type="project" value="InterPro"/>
</dbReference>
<dbReference type="EMBL" id="LCDG01000007">
    <property type="protein sequence ID" value="KKS47476.1"/>
    <property type="molecule type" value="Genomic_DNA"/>
</dbReference>
<organism evidence="2 3">
    <name type="scientific">Candidatus Nomurabacteria bacterium GW2011_GWC2_42_20</name>
    <dbReference type="NCBI Taxonomy" id="1618756"/>
    <lineage>
        <taxon>Bacteria</taxon>
        <taxon>Candidatus Nomuraibacteriota</taxon>
    </lineage>
</organism>
<dbReference type="CDD" id="cd00592">
    <property type="entry name" value="HTH_MerR-like"/>
    <property type="match status" value="1"/>
</dbReference>
<dbReference type="SMART" id="SM00422">
    <property type="entry name" value="HTH_MERR"/>
    <property type="match status" value="1"/>
</dbReference>
<dbReference type="STRING" id="1618756.UV12_C0007G0016"/>
<evidence type="ECO:0000313" key="2">
    <source>
        <dbReference type="EMBL" id="KKS47476.1"/>
    </source>
</evidence>